<feature type="domain" description="ABC transmembrane type-1" evidence="10">
    <location>
        <begin position="1"/>
        <end position="99"/>
    </location>
</feature>
<dbReference type="InterPro" id="IPR003439">
    <property type="entry name" value="ABC_transporter-like_ATP-bd"/>
</dbReference>
<organism evidence="11 12">
    <name type="scientific">Asbolus verrucosus</name>
    <name type="common">Desert ironclad beetle</name>
    <dbReference type="NCBI Taxonomy" id="1661398"/>
    <lineage>
        <taxon>Eukaryota</taxon>
        <taxon>Metazoa</taxon>
        <taxon>Ecdysozoa</taxon>
        <taxon>Arthropoda</taxon>
        <taxon>Hexapoda</taxon>
        <taxon>Insecta</taxon>
        <taxon>Pterygota</taxon>
        <taxon>Neoptera</taxon>
        <taxon>Endopterygota</taxon>
        <taxon>Coleoptera</taxon>
        <taxon>Polyphaga</taxon>
        <taxon>Cucujiformia</taxon>
        <taxon>Tenebrionidae</taxon>
        <taxon>Pimeliinae</taxon>
        <taxon>Asbolus</taxon>
    </lineage>
</organism>
<dbReference type="SUPFAM" id="SSF90123">
    <property type="entry name" value="ABC transporter transmembrane region"/>
    <property type="match status" value="1"/>
</dbReference>
<evidence type="ECO:0000256" key="3">
    <source>
        <dbReference type="ARBA" id="ARBA00022692"/>
    </source>
</evidence>
<dbReference type="CDD" id="cd03244">
    <property type="entry name" value="ABCC_MRP_domain2"/>
    <property type="match status" value="2"/>
</dbReference>
<dbReference type="Pfam" id="PF00664">
    <property type="entry name" value="ABC_membrane"/>
    <property type="match status" value="1"/>
</dbReference>
<feature type="transmembrane region" description="Helical" evidence="8">
    <location>
        <begin position="58"/>
        <end position="87"/>
    </location>
</feature>
<dbReference type="Gene3D" id="1.20.1560.10">
    <property type="entry name" value="ABC transporter type 1, transmembrane domain"/>
    <property type="match status" value="1"/>
</dbReference>
<dbReference type="PANTHER" id="PTHR24223:SF415">
    <property type="entry name" value="FI20190P1"/>
    <property type="match status" value="1"/>
</dbReference>
<evidence type="ECO:0000256" key="6">
    <source>
        <dbReference type="ARBA" id="ARBA00022989"/>
    </source>
</evidence>
<protein>
    <submittedName>
        <fullName evidence="11">ABC tran, MMR HSR1 and/or AAA 21 domain containing protein</fullName>
    </submittedName>
</protein>
<keyword evidence="5" id="KW-0067">ATP-binding</keyword>
<evidence type="ECO:0000256" key="2">
    <source>
        <dbReference type="ARBA" id="ARBA00022448"/>
    </source>
</evidence>
<proteinExistence type="predicted"/>
<dbReference type="PROSITE" id="PS50929">
    <property type="entry name" value="ABC_TM1F"/>
    <property type="match status" value="1"/>
</dbReference>
<dbReference type="PANTHER" id="PTHR24223">
    <property type="entry name" value="ATP-BINDING CASSETTE SUB-FAMILY C"/>
    <property type="match status" value="1"/>
</dbReference>
<evidence type="ECO:0000256" key="4">
    <source>
        <dbReference type="ARBA" id="ARBA00022741"/>
    </source>
</evidence>
<dbReference type="InterPro" id="IPR050173">
    <property type="entry name" value="ABC_transporter_C-like"/>
</dbReference>
<keyword evidence="2" id="KW-0813">Transport</keyword>
<keyword evidence="7 8" id="KW-0472">Membrane</keyword>
<reference evidence="11 12" key="1">
    <citation type="submission" date="2017-03" db="EMBL/GenBank/DDBJ databases">
        <title>Genome of the blue death feigning beetle - Asbolus verrucosus.</title>
        <authorList>
            <person name="Rider S.D."/>
        </authorList>
    </citation>
    <scope>NUCLEOTIDE SEQUENCE [LARGE SCALE GENOMIC DNA]</scope>
    <source>
        <strain evidence="11">Butters</strain>
        <tissue evidence="11">Head and leg muscle</tissue>
    </source>
</reference>
<dbReference type="Pfam" id="PF00005">
    <property type="entry name" value="ABC_tran"/>
    <property type="match status" value="3"/>
</dbReference>
<dbReference type="CDD" id="cd18580">
    <property type="entry name" value="ABC_6TM_ABCC_D2"/>
    <property type="match status" value="1"/>
</dbReference>
<dbReference type="SUPFAM" id="SSF52540">
    <property type="entry name" value="P-loop containing nucleoside triphosphate hydrolases"/>
    <property type="match status" value="3"/>
</dbReference>
<comment type="caution">
    <text evidence="11">The sequence shown here is derived from an EMBL/GenBank/DDBJ whole genome shotgun (WGS) entry which is preliminary data.</text>
</comment>
<feature type="domain" description="ABC transporter" evidence="9">
    <location>
        <begin position="177"/>
        <end position="406"/>
    </location>
</feature>
<dbReference type="PROSITE" id="PS50893">
    <property type="entry name" value="ABC_TRANSPORTER_2"/>
    <property type="match status" value="3"/>
</dbReference>
<dbReference type="GO" id="GO:0005524">
    <property type="term" value="F:ATP binding"/>
    <property type="evidence" value="ECO:0007669"/>
    <property type="project" value="UniProtKB-KW"/>
</dbReference>
<evidence type="ECO:0000256" key="7">
    <source>
        <dbReference type="ARBA" id="ARBA00023136"/>
    </source>
</evidence>
<accession>A0A482V1S6</accession>
<dbReference type="AlphaFoldDB" id="A0A482V1S6"/>
<keyword evidence="12" id="KW-1185">Reference proteome</keyword>
<dbReference type="GO" id="GO:0016887">
    <property type="term" value="F:ATP hydrolysis activity"/>
    <property type="evidence" value="ECO:0007669"/>
    <property type="project" value="InterPro"/>
</dbReference>
<dbReference type="EMBL" id="QDEB01131945">
    <property type="protein sequence ID" value="RZB39026.1"/>
    <property type="molecule type" value="Genomic_DNA"/>
</dbReference>
<dbReference type="Gene3D" id="3.40.50.300">
    <property type="entry name" value="P-loop containing nucleotide triphosphate hydrolases"/>
    <property type="match status" value="3"/>
</dbReference>
<feature type="domain" description="ABC transporter" evidence="9">
    <location>
        <begin position="761"/>
        <end position="990"/>
    </location>
</feature>
<evidence type="ECO:0000313" key="11">
    <source>
        <dbReference type="EMBL" id="RZB39026.1"/>
    </source>
</evidence>
<keyword evidence="6 8" id="KW-1133">Transmembrane helix</keyword>
<dbReference type="InterPro" id="IPR027417">
    <property type="entry name" value="P-loop_NTPase"/>
</dbReference>
<feature type="domain" description="ABC transporter" evidence="9">
    <location>
        <begin position="442"/>
        <end position="665"/>
    </location>
</feature>
<comment type="subcellular location">
    <subcellularLocation>
        <location evidence="1">Membrane</location>
        <topology evidence="1">Multi-pass membrane protein</topology>
    </subcellularLocation>
</comment>
<dbReference type="PROSITE" id="PS00211">
    <property type="entry name" value="ABC_TRANSPORTER_1"/>
    <property type="match status" value="3"/>
</dbReference>
<dbReference type="InterPro" id="IPR003593">
    <property type="entry name" value="AAA+_ATPase"/>
</dbReference>
<evidence type="ECO:0000259" key="10">
    <source>
        <dbReference type="PROSITE" id="PS50929"/>
    </source>
</evidence>
<dbReference type="OrthoDB" id="6500128at2759"/>
<dbReference type="InterPro" id="IPR011527">
    <property type="entry name" value="ABC1_TM_dom"/>
</dbReference>
<dbReference type="InterPro" id="IPR017871">
    <property type="entry name" value="ABC_transporter-like_CS"/>
</dbReference>
<dbReference type="InterPro" id="IPR036640">
    <property type="entry name" value="ABC1_TM_sf"/>
</dbReference>
<dbReference type="FunFam" id="3.40.50.300:FF:000163">
    <property type="entry name" value="Multidrug resistance-associated protein member 4"/>
    <property type="match status" value="2"/>
</dbReference>
<dbReference type="GO" id="GO:0016020">
    <property type="term" value="C:membrane"/>
    <property type="evidence" value="ECO:0007669"/>
    <property type="project" value="UniProtKB-SubCell"/>
</dbReference>
<dbReference type="Proteomes" id="UP000292052">
    <property type="component" value="Unassembled WGS sequence"/>
</dbReference>
<sequence>MAMTASKNLHTKMFHALLEAPMRFFDTNPSGRVLNRFSKDMGAIDELLPRVLMDAIQILLVMSGILVMVIVANYYMIIAMVVVGTFFLKVRSWYVATAKDVKHLEGIIGQVSGSLVGLAISQSLILTGMLQFGMRQTAEVINQLTSVERVMQYTRLENENKPLAKGLSTPWPTKGLIEFKDLCLRYSESDPPVLRHLNLLITPGEKIGIVGRTGAGKSSLISALFRLAPLEGNILIDEVDTKEIELNLLRKHISIIPQEPVLFSATLRYNLDPFNEFDDKNLWEVLDEVELKENIESLDFMVSEGGSNFSLGQRQLLCLARAILRNNKILVLDEATANVDPRTDSLIQATIRRKFHDCTVLTIAHRLNTIMDSDKVLVMDSGRMILKLNKKSLNQTAIGQVVNLLSNDVTLCHVLLGSEILAEQVFAMAQFFNLLQLTMSIFYPMSISFGAEALVSIDRIQEFLMMEENRKSIIEVDFDKGVLLKKVNASWKPNQTLLRDITLNVAPGSLCAIVGPVGAVRNNILFGEKYSKKLYNKVVKKDFDQLQFADRTLVGERGTALSGGQRARINLARAVYRDADVYLLDDPLSAVDTHSFMLESEEVKSVHEEREEETGTTHKASPLMEYIVASGSFWRIFFVVLTLIISQVFCSGCDYWVTFWTQQEALRNNNVTINKTVNLANSENKYVYDGQVNESLVGLAISQSLILTGMLQYGIRQTAEVVNQLTSVERILQYTETEKEGPFLTAPENVPLPPWPNNGLIEIRNLYLQYSPSDPPVLKNLNIKIKPGQKIGIIGRTGAGKSSLITALFRLTEIKGDILIDGVNTKFLGLHDLRKNISIIPQEPVLFSATLRYNLDPFHEFNDEKLWKVLEEVELKENIANLDMIVAGGGKNFSVGQRQLLCLARAILRNSKILVLDEATANIDEKTDSLIQQTIRKKFKSCTVLTVAHRLNTIMDSDRVMVMDNGEIIEFDYPYELLQRPDTIFYKMVLETGLAMSLHLEEVALDAFLNRRLHD</sequence>
<name>A0A482V1S6_ASBVE</name>
<evidence type="ECO:0000313" key="12">
    <source>
        <dbReference type="Proteomes" id="UP000292052"/>
    </source>
</evidence>
<keyword evidence="3 8" id="KW-0812">Transmembrane</keyword>
<keyword evidence="4" id="KW-0547">Nucleotide-binding</keyword>
<dbReference type="InterPro" id="IPR044726">
    <property type="entry name" value="ABCC_6TM_D2"/>
</dbReference>
<gene>
    <name evidence="11" type="ORF">BDFB_000497</name>
</gene>
<evidence type="ECO:0000256" key="8">
    <source>
        <dbReference type="SAM" id="Phobius"/>
    </source>
</evidence>
<dbReference type="GO" id="GO:0140359">
    <property type="term" value="F:ABC-type transporter activity"/>
    <property type="evidence" value="ECO:0007669"/>
    <property type="project" value="InterPro"/>
</dbReference>
<evidence type="ECO:0000256" key="1">
    <source>
        <dbReference type="ARBA" id="ARBA00004141"/>
    </source>
</evidence>
<evidence type="ECO:0000256" key="5">
    <source>
        <dbReference type="ARBA" id="ARBA00022840"/>
    </source>
</evidence>
<evidence type="ECO:0000259" key="9">
    <source>
        <dbReference type="PROSITE" id="PS50893"/>
    </source>
</evidence>
<dbReference type="SMART" id="SM00382">
    <property type="entry name" value="AAA"/>
    <property type="match status" value="3"/>
</dbReference>
<dbReference type="STRING" id="1661398.A0A482V1S6"/>